<evidence type="ECO:0000313" key="2">
    <source>
        <dbReference type="Proteomes" id="UP000694005"/>
    </source>
</evidence>
<evidence type="ECO:0000313" key="1">
    <source>
        <dbReference type="EMBL" id="CAG7885888.1"/>
    </source>
</evidence>
<organism evidence="1 2">
    <name type="scientific">Brassica campestris</name>
    <name type="common">Field mustard</name>
    <dbReference type="NCBI Taxonomy" id="3711"/>
    <lineage>
        <taxon>Eukaryota</taxon>
        <taxon>Viridiplantae</taxon>
        <taxon>Streptophyta</taxon>
        <taxon>Embryophyta</taxon>
        <taxon>Tracheophyta</taxon>
        <taxon>Spermatophyta</taxon>
        <taxon>Magnoliopsida</taxon>
        <taxon>eudicotyledons</taxon>
        <taxon>Gunneridae</taxon>
        <taxon>Pentapetalae</taxon>
        <taxon>rosids</taxon>
        <taxon>malvids</taxon>
        <taxon>Brassicales</taxon>
        <taxon>Brassicaceae</taxon>
        <taxon>Brassiceae</taxon>
        <taxon>Brassica</taxon>
    </lineage>
</organism>
<dbReference type="Proteomes" id="UP000694005">
    <property type="component" value="Chromosome A03"/>
</dbReference>
<dbReference type="Gramene" id="A03p72310.2_BraZ1">
    <property type="protein sequence ID" value="A03p72310.2_BraZ1.CDS"/>
    <property type="gene ID" value="A03g72310.2_BraZ1"/>
</dbReference>
<protein>
    <submittedName>
        <fullName evidence="1">Uncharacterized protein</fullName>
    </submittedName>
</protein>
<reference evidence="1 2" key="1">
    <citation type="submission" date="2021-07" db="EMBL/GenBank/DDBJ databases">
        <authorList>
            <consortium name="Genoscope - CEA"/>
            <person name="William W."/>
        </authorList>
    </citation>
    <scope>NUCLEOTIDE SEQUENCE [LARGE SCALE GENOMIC DNA]</scope>
</reference>
<gene>
    <name evidence="1" type="ORF">BRAPAZ1V2_A03P72310.2</name>
</gene>
<dbReference type="EMBL" id="LS974619">
    <property type="protein sequence ID" value="CAG7885888.1"/>
    <property type="molecule type" value="Genomic_DNA"/>
</dbReference>
<accession>A0A8D9GS09</accession>
<proteinExistence type="predicted"/>
<dbReference type="AlphaFoldDB" id="A0A8D9GS09"/>
<sequence>MDEKFMLRARRRTCKARRDFYKLELGGIFKISH</sequence>
<name>A0A8D9GS09_BRACM</name>